<dbReference type="AlphaFoldDB" id="A0A9W9JXB0"/>
<reference evidence="1" key="2">
    <citation type="journal article" date="2023" name="IMA Fungus">
        <title>Comparative genomic study of the Penicillium genus elucidates a diverse pangenome and 15 lateral gene transfer events.</title>
        <authorList>
            <person name="Petersen C."/>
            <person name="Sorensen T."/>
            <person name="Nielsen M.R."/>
            <person name="Sondergaard T.E."/>
            <person name="Sorensen J.L."/>
            <person name="Fitzpatrick D.A."/>
            <person name="Frisvad J.C."/>
            <person name="Nielsen K.L."/>
        </authorList>
    </citation>
    <scope>NUCLEOTIDE SEQUENCE</scope>
    <source>
        <strain evidence="1">IBT 30761</strain>
    </source>
</reference>
<accession>A0A9W9JXB0</accession>
<reference evidence="1" key="1">
    <citation type="submission" date="2022-11" db="EMBL/GenBank/DDBJ databases">
        <authorList>
            <person name="Petersen C."/>
        </authorList>
    </citation>
    <scope>NUCLEOTIDE SEQUENCE</scope>
    <source>
        <strain evidence="1">IBT 30761</strain>
    </source>
</reference>
<dbReference type="RefSeq" id="XP_056469681.1">
    <property type="nucleotide sequence ID" value="XM_056622265.1"/>
</dbReference>
<evidence type="ECO:0000313" key="2">
    <source>
        <dbReference type="Proteomes" id="UP001149074"/>
    </source>
</evidence>
<proteinExistence type="predicted"/>
<keyword evidence="2" id="KW-1185">Reference proteome</keyword>
<dbReference type="EMBL" id="JAPQKI010000010">
    <property type="protein sequence ID" value="KAJ5085003.1"/>
    <property type="molecule type" value="Genomic_DNA"/>
</dbReference>
<sequence length="231" mass="25932">MNGIETASTYHHQISFTGFNCLGLSSRRWRIEITSEGLPRKYGALIEKMWLPVESGIDDEQSLYRWVELWNLQGPRGEEGYLEGNTMWQGRTGPGVIFIEMMLRARDSFDPWMSHLTKAIYHRDSSLATLKHLIFLDIDVLNTWKFVTQNIYKPWTALSSCQVWEPGSKEFEASLGTRPRRCPRAALVFAGGGPVAPARGPGGSSARPLRVALETFRGPTNMTNTKSPGIA</sequence>
<dbReference type="Proteomes" id="UP001149074">
    <property type="component" value="Unassembled WGS sequence"/>
</dbReference>
<comment type="caution">
    <text evidence="1">The sequence shown here is derived from an EMBL/GenBank/DDBJ whole genome shotgun (WGS) entry which is preliminary data.</text>
</comment>
<name>A0A9W9JXB0_9EURO</name>
<evidence type="ECO:0000313" key="1">
    <source>
        <dbReference type="EMBL" id="KAJ5085003.1"/>
    </source>
</evidence>
<protein>
    <submittedName>
        <fullName evidence="1">Uncharacterized protein</fullName>
    </submittedName>
</protein>
<dbReference type="GeneID" id="81361244"/>
<dbReference type="OrthoDB" id="4364220at2759"/>
<organism evidence="1 2">
    <name type="scientific">Penicillium argentinense</name>
    <dbReference type="NCBI Taxonomy" id="1131581"/>
    <lineage>
        <taxon>Eukaryota</taxon>
        <taxon>Fungi</taxon>
        <taxon>Dikarya</taxon>
        <taxon>Ascomycota</taxon>
        <taxon>Pezizomycotina</taxon>
        <taxon>Eurotiomycetes</taxon>
        <taxon>Eurotiomycetidae</taxon>
        <taxon>Eurotiales</taxon>
        <taxon>Aspergillaceae</taxon>
        <taxon>Penicillium</taxon>
    </lineage>
</organism>
<gene>
    <name evidence="1" type="ORF">N7532_009774</name>
</gene>